<accession>A0AAV6JJU7</accession>
<name>A0AAV6JJU7_9ERIC</name>
<evidence type="ECO:0000256" key="1">
    <source>
        <dbReference type="SAM" id="MobiDB-lite"/>
    </source>
</evidence>
<proteinExistence type="predicted"/>
<feature type="region of interest" description="Disordered" evidence="1">
    <location>
        <begin position="50"/>
        <end position="71"/>
    </location>
</feature>
<evidence type="ECO:0000313" key="2">
    <source>
        <dbReference type="EMBL" id="KAG5539565.1"/>
    </source>
</evidence>
<dbReference type="AlphaFoldDB" id="A0AAV6JJU7"/>
<organism evidence="2 3">
    <name type="scientific">Rhododendron griersonianum</name>
    <dbReference type="NCBI Taxonomy" id="479676"/>
    <lineage>
        <taxon>Eukaryota</taxon>
        <taxon>Viridiplantae</taxon>
        <taxon>Streptophyta</taxon>
        <taxon>Embryophyta</taxon>
        <taxon>Tracheophyta</taxon>
        <taxon>Spermatophyta</taxon>
        <taxon>Magnoliopsida</taxon>
        <taxon>eudicotyledons</taxon>
        <taxon>Gunneridae</taxon>
        <taxon>Pentapetalae</taxon>
        <taxon>asterids</taxon>
        <taxon>Ericales</taxon>
        <taxon>Ericaceae</taxon>
        <taxon>Ericoideae</taxon>
        <taxon>Rhodoreae</taxon>
        <taxon>Rhododendron</taxon>
    </lineage>
</organism>
<dbReference type="PANTHER" id="PTHR33978:SF4">
    <property type="entry name" value="SERINE_THREONINE-KINASE"/>
    <property type="match status" value="1"/>
</dbReference>
<protein>
    <submittedName>
        <fullName evidence="2">Uncharacterized protein</fullName>
    </submittedName>
</protein>
<dbReference type="Proteomes" id="UP000823749">
    <property type="component" value="Chromosome 7"/>
</dbReference>
<dbReference type="PANTHER" id="PTHR33978">
    <property type="entry name" value="SERINE/THREONINE-KINASE"/>
    <property type="match status" value="1"/>
</dbReference>
<sequence>MEKIQQQKEKQTPKTVWDCGSSLYDSFELKSFERQLDSAIIASRTLSMPHLPDRRAHLPPPTPQPKPISRKPYSKFSRSFHKLLKSVFGPKQNASSTLFSLLEGSRQDGLYVVCSSSGSSLSTIPEVAEYGGVSPDLDKSLVKRSASERFTATSVGDALCGGGCLQRQDQAPSTATRSITSSNRPRHPMWRWGDLQRWRWAVIVVDDGEQLRIVGGVNLEGTITNNFSIDFDFEWRTTVGRVGFRGSTMMMEPSSWKAMAVVHGEVLVSLVEPRCRLVVAGEPHFSDQDSRRKITKLRDAFRPIRRGYKYKYIHVDICLYVWQRWRREIWRWRKDMRGAEAEEEDGGD</sequence>
<evidence type="ECO:0000313" key="3">
    <source>
        <dbReference type="Proteomes" id="UP000823749"/>
    </source>
</evidence>
<gene>
    <name evidence="2" type="ORF">RHGRI_019932</name>
</gene>
<comment type="caution">
    <text evidence="2">The sequence shown here is derived from an EMBL/GenBank/DDBJ whole genome shotgun (WGS) entry which is preliminary data.</text>
</comment>
<dbReference type="EMBL" id="JACTNZ010000007">
    <property type="protein sequence ID" value="KAG5539565.1"/>
    <property type="molecule type" value="Genomic_DNA"/>
</dbReference>
<keyword evidence="3" id="KW-1185">Reference proteome</keyword>
<reference evidence="2" key="1">
    <citation type="submission" date="2020-08" db="EMBL/GenBank/DDBJ databases">
        <title>Plant Genome Project.</title>
        <authorList>
            <person name="Zhang R.-G."/>
        </authorList>
    </citation>
    <scope>NUCLEOTIDE SEQUENCE</scope>
    <source>
        <strain evidence="2">WSP0</strain>
        <tissue evidence="2">Leaf</tissue>
    </source>
</reference>